<proteinExistence type="predicted"/>
<dbReference type="InterPro" id="IPR014729">
    <property type="entry name" value="Rossmann-like_a/b/a_fold"/>
</dbReference>
<protein>
    <submittedName>
        <fullName evidence="2">Universal stress protein</fullName>
    </submittedName>
</protein>
<dbReference type="Proteomes" id="UP001521931">
    <property type="component" value="Unassembled WGS sequence"/>
</dbReference>
<dbReference type="Pfam" id="PF00582">
    <property type="entry name" value="Usp"/>
    <property type="match status" value="1"/>
</dbReference>
<feature type="domain" description="UspA" evidence="1">
    <location>
        <begin position="2"/>
        <end position="127"/>
    </location>
</feature>
<reference evidence="2 3" key="1">
    <citation type="submission" date="2022-02" db="EMBL/GenBank/DDBJ databases">
        <title>Uncovering new skin microbiome diversity through culturing and metagenomics.</title>
        <authorList>
            <person name="Conlan S."/>
            <person name="Deming C."/>
            <person name="Nisc Comparative Sequencing Program N."/>
            <person name="Segre J.A."/>
        </authorList>
    </citation>
    <scope>NUCLEOTIDE SEQUENCE [LARGE SCALE GENOMIC DNA]</scope>
    <source>
        <strain evidence="2 3">ACRQZ</strain>
    </source>
</reference>
<dbReference type="Gene3D" id="3.40.50.620">
    <property type="entry name" value="HUPs"/>
    <property type="match status" value="1"/>
</dbReference>
<organism evidence="2 3">
    <name type="scientific">Arsenicicoccus bolidensis</name>
    <dbReference type="NCBI Taxonomy" id="229480"/>
    <lineage>
        <taxon>Bacteria</taxon>
        <taxon>Bacillati</taxon>
        <taxon>Actinomycetota</taxon>
        <taxon>Actinomycetes</taxon>
        <taxon>Micrococcales</taxon>
        <taxon>Intrasporangiaceae</taxon>
        <taxon>Arsenicicoccus</taxon>
    </lineage>
</organism>
<comment type="caution">
    <text evidence="2">The sequence shown here is derived from an EMBL/GenBank/DDBJ whole genome shotgun (WGS) entry which is preliminary data.</text>
</comment>
<accession>A0ABS9PY50</accession>
<dbReference type="CDD" id="cd00293">
    <property type="entry name" value="USP-like"/>
    <property type="match status" value="1"/>
</dbReference>
<gene>
    <name evidence="2" type="ORF">MHL29_01425</name>
</gene>
<dbReference type="EMBL" id="JAKRCV010000002">
    <property type="protein sequence ID" value="MCG7320556.1"/>
    <property type="molecule type" value="Genomic_DNA"/>
</dbReference>
<sequence>MTICLAYAPTEPGRAALRHCVAEARATGCDVLVVNAARDWHDTPAELDDDAVREVEEQLDGAGVTWRWHEGPHGLSGADEILTAVEEVDVTLVVIGVTDRSHVQKRIVSDTTKQVLLDASCAVLAVRADHEAPAFA</sequence>
<evidence type="ECO:0000313" key="3">
    <source>
        <dbReference type="Proteomes" id="UP001521931"/>
    </source>
</evidence>
<dbReference type="RefSeq" id="WP_019285281.1">
    <property type="nucleotide sequence ID" value="NZ_DAMCTM010000003.1"/>
</dbReference>
<name>A0ABS9PY50_9MICO</name>
<keyword evidence="3" id="KW-1185">Reference proteome</keyword>
<evidence type="ECO:0000259" key="1">
    <source>
        <dbReference type="Pfam" id="PF00582"/>
    </source>
</evidence>
<dbReference type="InterPro" id="IPR006016">
    <property type="entry name" value="UspA"/>
</dbReference>
<dbReference type="SUPFAM" id="SSF52402">
    <property type="entry name" value="Adenine nucleotide alpha hydrolases-like"/>
    <property type="match status" value="1"/>
</dbReference>
<evidence type="ECO:0000313" key="2">
    <source>
        <dbReference type="EMBL" id="MCG7320556.1"/>
    </source>
</evidence>